<dbReference type="Gene3D" id="1.10.10.60">
    <property type="entry name" value="Homeodomain-like"/>
    <property type="match status" value="1"/>
</dbReference>
<feature type="compositionally biased region" description="Basic residues" evidence="6">
    <location>
        <begin position="111"/>
        <end position="121"/>
    </location>
</feature>
<evidence type="ECO:0000313" key="11">
    <source>
        <dbReference type="Proteomes" id="UP001151287"/>
    </source>
</evidence>
<organism evidence="10 11">
    <name type="scientific">Rhynchospora breviuscula</name>
    <dbReference type="NCBI Taxonomy" id="2022672"/>
    <lineage>
        <taxon>Eukaryota</taxon>
        <taxon>Viridiplantae</taxon>
        <taxon>Streptophyta</taxon>
        <taxon>Embryophyta</taxon>
        <taxon>Tracheophyta</taxon>
        <taxon>Spermatophyta</taxon>
        <taxon>Magnoliopsida</taxon>
        <taxon>Liliopsida</taxon>
        <taxon>Poales</taxon>
        <taxon>Cyperaceae</taxon>
        <taxon>Cyperoideae</taxon>
        <taxon>Rhynchosporeae</taxon>
        <taxon>Rhynchospora</taxon>
    </lineage>
</organism>
<evidence type="ECO:0000256" key="1">
    <source>
        <dbReference type="ARBA" id="ARBA00004123"/>
    </source>
</evidence>
<evidence type="ECO:0000259" key="9">
    <source>
        <dbReference type="PROSITE" id="PS51294"/>
    </source>
</evidence>
<reference evidence="10" key="1">
    <citation type="journal article" date="2022" name="Cell">
        <title>Repeat-based holocentromeres influence genome architecture and karyotype evolution.</title>
        <authorList>
            <person name="Hofstatter P.G."/>
            <person name="Thangavel G."/>
            <person name="Lux T."/>
            <person name="Neumann P."/>
            <person name="Vondrak T."/>
            <person name="Novak P."/>
            <person name="Zhang M."/>
            <person name="Costa L."/>
            <person name="Castellani M."/>
            <person name="Scott A."/>
            <person name="Toegelov H."/>
            <person name="Fuchs J."/>
            <person name="Mata-Sucre Y."/>
            <person name="Dias Y."/>
            <person name="Vanzela A.L.L."/>
            <person name="Huettel B."/>
            <person name="Almeida C.C.S."/>
            <person name="Simkova H."/>
            <person name="Souza G."/>
            <person name="Pedrosa-Harand A."/>
            <person name="Macas J."/>
            <person name="Mayer K.F.X."/>
            <person name="Houben A."/>
            <person name="Marques A."/>
        </authorList>
    </citation>
    <scope>NUCLEOTIDE SEQUENCE</scope>
    <source>
        <strain evidence="10">RhyBre1mFocal</strain>
    </source>
</reference>
<keyword evidence="2" id="KW-0805">Transcription regulation</keyword>
<dbReference type="Pfam" id="PF00249">
    <property type="entry name" value="Myb_DNA-binding"/>
    <property type="match status" value="1"/>
</dbReference>
<protein>
    <recommendedName>
        <fullName evidence="12">LHY</fullName>
    </recommendedName>
</protein>
<feature type="domain" description="HTH myb-type" evidence="9">
    <location>
        <begin position="41"/>
        <end position="95"/>
    </location>
</feature>
<dbReference type="OrthoDB" id="118550at2759"/>
<keyword evidence="11" id="KW-1185">Reference proteome</keyword>
<evidence type="ECO:0000256" key="6">
    <source>
        <dbReference type="SAM" id="MobiDB-lite"/>
    </source>
</evidence>
<dbReference type="InterPro" id="IPR009057">
    <property type="entry name" value="Homeodomain-like_sf"/>
</dbReference>
<gene>
    <name evidence="10" type="ORF">LUZ63_010318</name>
</gene>
<dbReference type="InterPro" id="IPR001005">
    <property type="entry name" value="SANT/Myb"/>
</dbReference>
<evidence type="ECO:0000313" key="10">
    <source>
        <dbReference type="EMBL" id="KAJ1693620.1"/>
    </source>
</evidence>
<dbReference type="SMART" id="SM00717">
    <property type="entry name" value="SANT"/>
    <property type="match status" value="1"/>
</dbReference>
<dbReference type="PROSITE" id="PS51293">
    <property type="entry name" value="SANT"/>
    <property type="match status" value="1"/>
</dbReference>
<dbReference type="AlphaFoldDB" id="A0A9Q0CGZ5"/>
<evidence type="ECO:0000256" key="3">
    <source>
        <dbReference type="ARBA" id="ARBA00023125"/>
    </source>
</evidence>
<dbReference type="PROSITE" id="PS51294">
    <property type="entry name" value="HTH_MYB"/>
    <property type="match status" value="1"/>
</dbReference>
<keyword evidence="3" id="KW-0238">DNA-binding</keyword>
<evidence type="ECO:0000259" key="7">
    <source>
        <dbReference type="PROSITE" id="PS50090"/>
    </source>
</evidence>
<keyword evidence="5" id="KW-0539">Nucleus</keyword>
<dbReference type="GO" id="GO:0010468">
    <property type="term" value="P:regulation of gene expression"/>
    <property type="evidence" value="ECO:0007669"/>
    <property type="project" value="UniProtKB-ARBA"/>
</dbReference>
<feature type="domain" description="Myb-like" evidence="7">
    <location>
        <begin position="41"/>
        <end position="91"/>
    </location>
</feature>
<evidence type="ECO:0000256" key="5">
    <source>
        <dbReference type="ARBA" id="ARBA00023242"/>
    </source>
</evidence>
<name>A0A9Q0CGZ5_9POAL</name>
<evidence type="ECO:0008006" key="12">
    <source>
        <dbReference type="Google" id="ProtNLM"/>
    </source>
</evidence>
<dbReference type="InterPro" id="IPR017930">
    <property type="entry name" value="Myb_dom"/>
</dbReference>
<feature type="region of interest" description="Disordered" evidence="6">
    <location>
        <begin position="177"/>
        <end position="199"/>
    </location>
</feature>
<feature type="region of interest" description="Disordered" evidence="6">
    <location>
        <begin position="92"/>
        <end position="157"/>
    </location>
</feature>
<dbReference type="SUPFAM" id="SSF46689">
    <property type="entry name" value="Homeodomain-like"/>
    <property type="match status" value="1"/>
</dbReference>
<dbReference type="InterPro" id="IPR006447">
    <property type="entry name" value="Myb_dom_plants"/>
</dbReference>
<feature type="compositionally biased region" description="Basic and acidic residues" evidence="6">
    <location>
        <begin position="338"/>
        <end position="354"/>
    </location>
</feature>
<dbReference type="CDD" id="cd00167">
    <property type="entry name" value="SANT"/>
    <property type="match status" value="1"/>
</dbReference>
<proteinExistence type="predicted"/>
<sequence>MAPRETCVEEITVPFDGLNQNYAGAGSNEDEMVPKVRKPYTITKQREKWTEEEHKKFLEALQLYGRAWRCIEEHIGTKTTVQIRSHAQKFFSKVTKESPSGGTSIEIPPPRPKRKPMHPYPRKLGNQKNKDSETSKQFEKSPVQVSPVTEEGMGSPMSVLSSIESENLDQIVCKSPLESSASGSNDPDSRSQSPTATSAEYNLCTEPDLPIMESDQETHAPSIKLFGKMVVLSELKNSSPSNENGKSQSEAVESNLQAQEQCLSGANPFVYYIPFTGDGMNIPMIAPVPWWSVYGTWPNPYANPIVGNFGQQQENEKESSSTGSVTNASEVVDEALDAGEREENVSISSNKKEEDKPIRGFVPYKKRKVETSEIEVTLGL</sequence>
<evidence type="ECO:0000259" key="8">
    <source>
        <dbReference type="PROSITE" id="PS51293"/>
    </source>
</evidence>
<dbReference type="GO" id="GO:0003677">
    <property type="term" value="F:DNA binding"/>
    <property type="evidence" value="ECO:0007669"/>
    <property type="project" value="UniProtKB-KW"/>
</dbReference>
<evidence type="ECO:0000256" key="4">
    <source>
        <dbReference type="ARBA" id="ARBA00023163"/>
    </source>
</evidence>
<dbReference type="GO" id="GO:0005634">
    <property type="term" value="C:nucleus"/>
    <property type="evidence" value="ECO:0007669"/>
    <property type="project" value="UniProtKB-SubCell"/>
</dbReference>
<feature type="compositionally biased region" description="Polar residues" evidence="6">
    <location>
        <begin position="320"/>
        <end position="329"/>
    </location>
</feature>
<dbReference type="PANTHER" id="PTHR12802">
    <property type="entry name" value="SWI/SNF COMPLEX-RELATED"/>
    <property type="match status" value="1"/>
</dbReference>
<dbReference type="PROSITE" id="PS50090">
    <property type="entry name" value="MYB_LIKE"/>
    <property type="match status" value="1"/>
</dbReference>
<dbReference type="EMBL" id="JAMQYH010000003">
    <property type="protein sequence ID" value="KAJ1693620.1"/>
    <property type="molecule type" value="Genomic_DNA"/>
</dbReference>
<accession>A0A9Q0CGZ5</accession>
<feature type="region of interest" description="Disordered" evidence="6">
    <location>
        <begin position="311"/>
        <end position="354"/>
    </location>
</feature>
<keyword evidence="4" id="KW-0804">Transcription</keyword>
<feature type="compositionally biased region" description="Basic and acidic residues" evidence="6">
    <location>
        <begin position="128"/>
        <end position="139"/>
    </location>
</feature>
<dbReference type="NCBIfam" id="TIGR01557">
    <property type="entry name" value="myb_SHAQKYF"/>
    <property type="match status" value="1"/>
</dbReference>
<dbReference type="PANTHER" id="PTHR12802:SF155">
    <property type="entry name" value="DEUBIQUITINASE MYSM1"/>
    <property type="match status" value="1"/>
</dbReference>
<comment type="caution">
    <text evidence="10">The sequence shown here is derived from an EMBL/GenBank/DDBJ whole genome shotgun (WGS) entry which is preliminary data.</text>
</comment>
<dbReference type="Proteomes" id="UP001151287">
    <property type="component" value="Unassembled WGS sequence"/>
</dbReference>
<feature type="domain" description="SANT" evidence="8">
    <location>
        <begin position="44"/>
        <end position="95"/>
    </location>
</feature>
<dbReference type="FunFam" id="1.10.10.60:FF:000023">
    <property type="entry name" value="protein REVEILLE 6 isoform X1"/>
    <property type="match status" value="1"/>
</dbReference>
<dbReference type="InterPro" id="IPR017884">
    <property type="entry name" value="SANT_dom"/>
</dbReference>
<feature type="region of interest" description="Disordered" evidence="6">
    <location>
        <begin position="236"/>
        <end position="256"/>
    </location>
</feature>
<comment type="subcellular location">
    <subcellularLocation>
        <location evidence="1">Nucleus</location>
    </subcellularLocation>
</comment>
<evidence type="ECO:0000256" key="2">
    <source>
        <dbReference type="ARBA" id="ARBA00023015"/>
    </source>
</evidence>